<sequence length="156" mass="17053">MQAPPTLCYPLNRHSVSACVVIRDIAPPSEDGRGLRNARRSEPLLSLTSTSLAQSASGKQSSKRCRFCRLIFFAPDGAFITPVIAGANTVLPIIRVLRRKIAVIAQHLAQRGERGRSGNMTYLTTDGINRQRLGLIKTINLMAVRQDYSIMAGGFT</sequence>
<proteinExistence type="predicted"/>
<gene>
    <name evidence="1" type="ORF">NCTC7303_02566</name>
</gene>
<evidence type="ECO:0000313" key="2">
    <source>
        <dbReference type="Proteomes" id="UP000255443"/>
    </source>
</evidence>
<dbReference type="Proteomes" id="UP000255443">
    <property type="component" value="Unassembled WGS sequence"/>
</dbReference>
<protein>
    <submittedName>
        <fullName evidence="1">Uncharacterized protein</fullName>
    </submittedName>
</protein>
<name>A0A379SN35_SALER</name>
<dbReference type="EMBL" id="UGXC01000002">
    <property type="protein sequence ID" value="SUG30355.1"/>
    <property type="molecule type" value="Genomic_DNA"/>
</dbReference>
<evidence type="ECO:0000313" key="1">
    <source>
        <dbReference type="EMBL" id="SUG30355.1"/>
    </source>
</evidence>
<reference evidence="1 2" key="1">
    <citation type="submission" date="2018-06" db="EMBL/GenBank/DDBJ databases">
        <authorList>
            <consortium name="Pathogen Informatics"/>
            <person name="Doyle S."/>
        </authorList>
    </citation>
    <scope>NUCLEOTIDE SEQUENCE [LARGE SCALE GENOMIC DNA]</scope>
    <source>
        <strain evidence="1 2">NCTC7303</strain>
    </source>
</reference>
<organism evidence="1 2">
    <name type="scientific">Salmonella enterica subsp. arizonae</name>
    <dbReference type="NCBI Taxonomy" id="59203"/>
    <lineage>
        <taxon>Bacteria</taxon>
        <taxon>Pseudomonadati</taxon>
        <taxon>Pseudomonadota</taxon>
        <taxon>Gammaproteobacteria</taxon>
        <taxon>Enterobacterales</taxon>
        <taxon>Enterobacteriaceae</taxon>
        <taxon>Salmonella</taxon>
    </lineage>
</organism>
<accession>A0A379SN35</accession>
<dbReference type="AlphaFoldDB" id="A0A379SN35"/>